<keyword evidence="1" id="KW-0862">Zinc</keyword>
<comment type="caution">
    <text evidence="4">The sequence shown here is derived from an EMBL/GenBank/DDBJ whole genome shotgun (WGS) entry which is preliminary data.</text>
</comment>
<dbReference type="GO" id="GO:0008270">
    <property type="term" value="F:zinc ion binding"/>
    <property type="evidence" value="ECO:0007669"/>
    <property type="project" value="UniProtKB-KW"/>
</dbReference>
<reference evidence="4" key="1">
    <citation type="journal article" date="2020" name="bioRxiv">
        <title>Comparative genomics of Chlamydomonas.</title>
        <authorList>
            <person name="Craig R.J."/>
            <person name="Hasan A.R."/>
            <person name="Ness R.W."/>
            <person name="Keightley P.D."/>
        </authorList>
    </citation>
    <scope>NUCLEOTIDE SEQUENCE</scope>
    <source>
        <strain evidence="4">CCAP 11/70</strain>
    </source>
</reference>
<evidence type="ECO:0000259" key="3">
    <source>
        <dbReference type="PROSITE" id="PS50089"/>
    </source>
</evidence>
<feature type="region of interest" description="Disordered" evidence="2">
    <location>
        <begin position="20"/>
        <end position="42"/>
    </location>
</feature>
<name>A0A836BSZ8_9CHLO</name>
<dbReference type="Pfam" id="PF13639">
    <property type="entry name" value="zf-RING_2"/>
    <property type="match status" value="1"/>
</dbReference>
<evidence type="ECO:0000313" key="4">
    <source>
        <dbReference type="EMBL" id="KAG2486298.1"/>
    </source>
</evidence>
<dbReference type="Gene3D" id="3.30.40.10">
    <property type="entry name" value="Zinc/RING finger domain, C3HC4 (zinc finger)"/>
    <property type="match status" value="1"/>
</dbReference>
<dbReference type="OrthoDB" id="9984778at2759"/>
<dbReference type="EMBL" id="JAEHOE010000114">
    <property type="protein sequence ID" value="KAG2486298.1"/>
    <property type="molecule type" value="Genomic_DNA"/>
</dbReference>
<proteinExistence type="predicted"/>
<accession>A0A836BSZ8</accession>
<feature type="compositionally biased region" description="Low complexity" evidence="2">
    <location>
        <begin position="442"/>
        <end position="463"/>
    </location>
</feature>
<sequence>MDRPLKRTLGETFDARPACVANKPAKSPRLEDSAPAPPAPCENSQTQLDILVTLIDSWQRTAAVAAVALAATPTSAPLSLELATLHSQSLAQLGLLGAAVAELEGGLQRMCSSSADEQPGLAAHPDAADDGRQRAELVNRCLLSSLYDLQLSAPVPLGVAAGGLHCGPASNTAVASSTCGGPCSSHGGGAGALLNYQCAMALASRLHDFPTLTRCAVALAELHIAGRDLGAASDTFDACVAACCEVADAGMRVALLQRVLPMSMEVLCMQGRIAESFERWRAYNQVLSLLGRSVPEECPICAEPFTPDRPCVALGCGHSFHRSCCDAWLGHRMFVSGTFRAECPVCKQVDPCLKPTPAAMQALEEFKRLRSGDGGASSSRSGSVSGSAGGSVSGGDSNTCGRSSATSGTTSGTTSGSGSGSDGDSDADSSMAGGGSGGGCSDGSSGWDESGIESAGNASGASEAGRLGAATLWAVAGRPAPARLLRR</sequence>
<keyword evidence="1" id="KW-0479">Metal-binding</keyword>
<dbReference type="SUPFAM" id="SSF57850">
    <property type="entry name" value="RING/U-box"/>
    <property type="match status" value="1"/>
</dbReference>
<keyword evidence="1" id="KW-0863">Zinc-finger</keyword>
<feature type="compositionally biased region" description="Gly residues" evidence="2">
    <location>
        <begin position="432"/>
        <end position="441"/>
    </location>
</feature>
<feature type="domain" description="RING-type" evidence="3">
    <location>
        <begin position="298"/>
        <end position="347"/>
    </location>
</feature>
<dbReference type="CDD" id="cd16448">
    <property type="entry name" value="RING-H2"/>
    <property type="match status" value="1"/>
</dbReference>
<dbReference type="PROSITE" id="PS50089">
    <property type="entry name" value="ZF_RING_2"/>
    <property type="match status" value="1"/>
</dbReference>
<organism evidence="4 5">
    <name type="scientific">Edaphochlamys debaryana</name>
    <dbReference type="NCBI Taxonomy" id="47281"/>
    <lineage>
        <taxon>Eukaryota</taxon>
        <taxon>Viridiplantae</taxon>
        <taxon>Chlorophyta</taxon>
        <taxon>core chlorophytes</taxon>
        <taxon>Chlorophyceae</taxon>
        <taxon>CS clade</taxon>
        <taxon>Chlamydomonadales</taxon>
        <taxon>Chlamydomonadales incertae sedis</taxon>
        <taxon>Edaphochlamys</taxon>
    </lineage>
</organism>
<dbReference type="Proteomes" id="UP000612055">
    <property type="component" value="Unassembled WGS sequence"/>
</dbReference>
<feature type="compositionally biased region" description="Low complexity" evidence="2">
    <location>
        <begin position="376"/>
        <end position="386"/>
    </location>
</feature>
<dbReference type="InterPro" id="IPR013083">
    <property type="entry name" value="Znf_RING/FYVE/PHD"/>
</dbReference>
<dbReference type="SMART" id="SM00184">
    <property type="entry name" value="RING"/>
    <property type="match status" value="1"/>
</dbReference>
<evidence type="ECO:0000313" key="5">
    <source>
        <dbReference type="Proteomes" id="UP000612055"/>
    </source>
</evidence>
<keyword evidence="5" id="KW-1185">Reference proteome</keyword>
<evidence type="ECO:0000256" key="1">
    <source>
        <dbReference type="PROSITE-ProRule" id="PRU00175"/>
    </source>
</evidence>
<feature type="region of interest" description="Disordered" evidence="2">
    <location>
        <begin position="369"/>
        <end position="463"/>
    </location>
</feature>
<evidence type="ECO:0000256" key="2">
    <source>
        <dbReference type="SAM" id="MobiDB-lite"/>
    </source>
</evidence>
<dbReference type="InterPro" id="IPR001841">
    <property type="entry name" value="Znf_RING"/>
</dbReference>
<feature type="compositionally biased region" description="Low complexity" evidence="2">
    <location>
        <begin position="394"/>
        <end position="414"/>
    </location>
</feature>
<dbReference type="AlphaFoldDB" id="A0A836BSZ8"/>
<protein>
    <recommendedName>
        <fullName evidence="3">RING-type domain-containing protein</fullName>
    </recommendedName>
</protein>
<gene>
    <name evidence="4" type="ORF">HYH03_015003</name>
</gene>